<protein>
    <submittedName>
        <fullName evidence="1">Uncharacterized protein</fullName>
    </submittedName>
</protein>
<evidence type="ECO:0000313" key="1">
    <source>
        <dbReference type="EMBL" id="PWY74441.1"/>
    </source>
</evidence>
<name>A0A317VMI8_9EURO</name>
<accession>A0A317VMI8</accession>
<dbReference type="OrthoDB" id="4526473at2759"/>
<dbReference type="GeneID" id="37066039"/>
<keyword evidence="2" id="KW-1185">Reference proteome</keyword>
<gene>
    <name evidence="1" type="ORF">BO70DRAFT_364408</name>
</gene>
<dbReference type="RefSeq" id="XP_025397088.1">
    <property type="nucleotide sequence ID" value="XM_025543802.1"/>
</dbReference>
<dbReference type="VEuPathDB" id="FungiDB:BO70DRAFT_364408"/>
<organism evidence="1 2">
    <name type="scientific">Aspergillus heteromorphus CBS 117.55</name>
    <dbReference type="NCBI Taxonomy" id="1448321"/>
    <lineage>
        <taxon>Eukaryota</taxon>
        <taxon>Fungi</taxon>
        <taxon>Dikarya</taxon>
        <taxon>Ascomycota</taxon>
        <taxon>Pezizomycotina</taxon>
        <taxon>Eurotiomycetes</taxon>
        <taxon>Eurotiomycetidae</taxon>
        <taxon>Eurotiales</taxon>
        <taxon>Aspergillaceae</taxon>
        <taxon>Aspergillus</taxon>
        <taxon>Aspergillus subgen. Circumdati</taxon>
    </lineage>
</organism>
<dbReference type="AlphaFoldDB" id="A0A317VMI8"/>
<reference evidence="1 2" key="1">
    <citation type="submission" date="2016-12" db="EMBL/GenBank/DDBJ databases">
        <title>The genomes of Aspergillus section Nigri reveals drivers in fungal speciation.</title>
        <authorList>
            <consortium name="DOE Joint Genome Institute"/>
            <person name="Vesth T.C."/>
            <person name="Nybo J."/>
            <person name="Theobald S."/>
            <person name="Brandl J."/>
            <person name="Frisvad J.C."/>
            <person name="Nielsen K.F."/>
            <person name="Lyhne E.K."/>
            <person name="Kogle M.E."/>
            <person name="Kuo A."/>
            <person name="Riley R."/>
            <person name="Clum A."/>
            <person name="Nolan M."/>
            <person name="Lipzen A."/>
            <person name="Salamov A."/>
            <person name="Henrissat B."/>
            <person name="Wiebenga A."/>
            <person name="De Vries R.P."/>
            <person name="Grigoriev I.V."/>
            <person name="Mortensen U.H."/>
            <person name="Andersen M.R."/>
            <person name="Baker S.E."/>
        </authorList>
    </citation>
    <scope>NUCLEOTIDE SEQUENCE [LARGE SCALE GENOMIC DNA]</scope>
    <source>
        <strain evidence="1 2">CBS 117.55</strain>
    </source>
</reference>
<proteinExistence type="predicted"/>
<sequence length="164" mass="18945">MHLESKLNALRSNAMRLNADMTKLQQHVKAFNKDLLVTWQADTLTRLVEVVYERQGWKLPGGVVVGDHVHLDRERLSGMFTTAAGRIRKMTLKKKMGLPGVYYAALQRYKEVAHLRSTDPFQTECAFARWLVSGKENHWGLYRFWGALFPVCYNRSVEESAEIF</sequence>
<comment type="caution">
    <text evidence="1">The sequence shown here is derived from an EMBL/GenBank/DDBJ whole genome shotgun (WGS) entry which is preliminary data.</text>
</comment>
<dbReference type="Proteomes" id="UP000247233">
    <property type="component" value="Unassembled WGS sequence"/>
</dbReference>
<evidence type="ECO:0000313" key="2">
    <source>
        <dbReference type="Proteomes" id="UP000247233"/>
    </source>
</evidence>
<dbReference type="EMBL" id="MSFL01000023">
    <property type="protein sequence ID" value="PWY74441.1"/>
    <property type="molecule type" value="Genomic_DNA"/>
</dbReference>